<dbReference type="EMBL" id="FBWC01000026">
    <property type="protein sequence ID" value="CUX53919.1"/>
    <property type="molecule type" value="Genomic_DNA"/>
</dbReference>
<dbReference type="AlphaFoldDB" id="A0A1S7RKQ8"/>
<organism evidence="1 2">
    <name type="scientific">Agrobacterium tumefaciens str. Kerr 14</name>
    <dbReference type="NCBI Taxonomy" id="1183424"/>
    <lineage>
        <taxon>Bacteria</taxon>
        <taxon>Pseudomonadati</taxon>
        <taxon>Pseudomonadota</taxon>
        <taxon>Alphaproteobacteria</taxon>
        <taxon>Hyphomicrobiales</taxon>
        <taxon>Rhizobiaceae</taxon>
        <taxon>Rhizobium/Agrobacterium group</taxon>
        <taxon>Agrobacterium</taxon>
        <taxon>Agrobacterium tumefaciens complex</taxon>
    </lineage>
</organism>
<evidence type="ECO:0000313" key="1">
    <source>
        <dbReference type="EMBL" id="CUX53919.1"/>
    </source>
</evidence>
<accession>A0A1S7RKQ8</accession>
<protein>
    <submittedName>
        <fullName evidence="1">Uncharacterized protein</fullName>
    </submittedName>
</protein>
<name>A0A1S7RKQ8_AGRTU</name>
<reference evidence="1 2" key="1">
    <citation type="submission" date="2016-01" db="EMBL/GenBank/DDBJ databases">
        <authorList>
            <person name="Oliw E.H."/>
        </authorList>
    </citation>
    <scope>NUCLEOTIDE SEQUENCE [LARGE SCALE GENOMIC DNA]</scope>
    <source>
        <strain evidence="1 2">Kerr 14</strain>
    </source>
</reference>
<dbReference type="Proteomes" id="UP000191897">
    <property type="component" value="Unassembled WGS sequence"/>
</dbReference>
<sequence>MRQNSWHWSGFHAAGLFARSLTVTLQEEVTWQVKRAQGVPTSFSAISIPRLPPFP</sequence>
<evidence type="ECO:0000313" key="2">
    <source>
        <dbReference type="Proteomes" id="UP000191897"/>
    </source>
</evidence>
<proteinExistence type="predicted"/>
<gene>
    <name evidence="1" type="ORF">AGR4C_Lc40129</name>
</gene>